<dbReference type="CDD" id="cd02042">
    <property type="entry name" value="ParAB_family"/>
    <property type="match status" value="1"/>
</dbReference>
<gene>
    <name evidence="2" type="ORF">ENS29_11025</name>
</gene>
<accession>A0A7C4VYL3</accession>
<sequence length="272" mass="30508">MDMPVIITIGNHKGGVGKTTSTVNLSDALGREGYNVLVIDADPQGNSTSILLPDIELRERFSLVKALAAPIREGRMTSMACQTLNPRVDVVPNTIQCMVWERSASTTADSVLGFQRLIRNDKGLDKYQYVLIDTPPNIGTMVHNALMISDYVIVPIPTSDQFALDGLATFLKLIQTIRTQNEKLKLLGILLTKFDNRADVYVKNREKMIQFFNTKKIFVFDTTIRFSVDIDKAHIKRKTIFGFDMDSPGAIDYRNLAREVVTIVRNAAQIQR</sequence>
<evidence type="ECO:0000313" key="2">
    <source>
        <dbReference type="EMBL" id="HGU33374.1"/>
    </source>
</evidence>
<name>A0A7C4VYL3_9BACT</name>
<evidence type="ECO:0000259" key="1">
    <source>
        <dbReference type="Pfam" id="PF13614"/>
    </source>
</evidence>
<dbReference type="InterPro" id="IPR027417">
    <property type="entry name" value="P-loop_NTPase"/>
</dbReference>
<dbReference type="AlphaFoldDB" id="A0A7C4VYL3"/>
<proteinExistence type="predicted"/>
<reference evidence="2" key="1">
    <citation type="journal article" date="2020" name="mSystems">
        <title>Genome- and Community-Level Interaction Insights into Carbon Utilization and Element Cycling Functions of Hydrothermarchaeota in Hydrothermal Sediment.</title>
        <authorList>
            <person name="Zhou Z."/>
            <person name="Liu Y."/>
            <person name="Xu W."/>
            <person name="Pan J."/>
            <person name="Luo Z.H."/>
            <person name="Li M."/>
        </authorList>
    </citation>
    <scope>NUCLEOTIDE SEQUENCE [LARGE SCALE GENOMIC DNA]</scope>
    <source>
        <strain evidence="2">SpSt-477</strain>
    </source>
</reference>
<dbReference type="EMBL" id="DSUH01000253">
    <property type="protein sequence ID" value="HGU33374.1"/>
    <property type="molecule type" value="Genomic_DNA"/>
</dbReference>
<dbReference type="Gene3D" id="3.40.50.300">
    <property type="entry name" value="P-loop containing nucleotide triphosphate hydrolases"/>
    <property type="match status" value="1"/>
</dbReference>
<dbReference type="PANTHER" id="PTHR13696">
    <property type="entry name" value="P-LOOP CONTAINING NUCLEOSIDE TRIPHOSPHATE HYDROLASE"/>
    <property type="match status" value="1"/>
</dbReference>
<dbReference type="SUPFAM" id="SSF52540">
    <property type="entry name" value="P-loop containing nucleoside triphosphate hydrolases"/>
    <property type="match status" value="1"/>
</dbReference>
<dbReference type="Pfam" id="PF13614">
    <property type="entry name" value="AAA_31"/>
    <property type="match status" value="1"/>
</dbReference>
<feature type="domain" description="AAA" evidence="1">
    <location>
        <begin position="6"/>
        <end position="185"/>
    </location>
</feature>
<protein>
    <submittedName>
        <fullName evidence="2">ParA family protein</fullName>
    </submittedName>
</protein>
<dbReference type="InterPro" id="IPR025669">
    <property type="entry name" value="AAA_dom"/>
</dbReference>
<organism evidence="2">
    <name type="scientific">Desulfatirhabdium butyrativorans</name>
    <dbReference type="NCBI Taxonomy" id="340467"/>
    <lineage>
        <taxon>Bacteria</taxon>
        <taxon>Pseudomonadati</taxon>
        <taxon>Thermodesulfobacteriota</taxon>
        <taxon>Desulfobacteria</taxon>
        <taxon>Desulfobacterales</taxon>
        <taxon>Desulfatirhabdiaceae</taxon>
        <taxon>Desulfatirhabdium</taxon>
    </lineage>
</organism>
<dbReference type="PANTHER" id="PTHR13696:SF52">
    <property type="entry name" value="PARA FAMILY PROTEIN CT_582"/>
    <property type="match status" value="1"/>
</dbReference>
<dbReference type="InterPro" id="IPR050678">
    <property type="entry name" value="DNA_Partitioning_ATPase"/>
</dbReference>
<comment type="caution">
    <text evidence="2">The sequence shown here is derived from an EMBL/GenBank/DDBJ whole genome shotgun (WGS) entry which is preliminary data.</text>
</comment>